<evidence type="ECO:0000313" key="2">
    <source>
        <dbReference type="Proteomes" id="UP000814140"/>
    </source>
</evidence>
<evidence type="ECO:0000313" key="1">
    <source>
        <dbReference type="EMBL" id="KAI0056868.1"/>
    </source>
</evidence>
<keyword evidence="2" id="KW-1185">Reference proteome</keyword>
<dbReference type="EMBL" id="MU277256">
    <property type="protein sequence ID" value="KAI0056868.1"/>
    <property type="molecule type" value="Genomic_DNA"/>
</dbReference>
<proteinExistence type="predicted"/>
<dbReference type="Proteomes" id="UP000814140">
    <property type="component" value="Unassembled WGS sequence"/>
</dbReference>
<accession>A0ACB8SKS9</accession>
<reference evidence="1" key="2">
    <citation type="journal article" date="2022" name="New Phytol.">
        <title>Evolutionary transition to the ectomycorrhizal habit in the genomes of a hyperdiverse lineage of mushroom-forming fungi.</title>
        <authorList>
            <person name="Looney B."/>
            <person name="Miyauchi S."/>
            <person name="Morin E."/>
            <person name="Drula E."/>
            <person name="Courty P.E."/>
            <person name="Kohler A."/>
            <person name="Kuo A."/>
            <person name="LaButti K."/>
            <person name="Pangilinan J."/>
            <person name="Lipzen A."/>
            <person name="Riley R."/>
            <person name="Andreopoulos W."/>
            <person name="He G."/>
            <person name="Johnson J."/>
            <person name="Nolan M."/>
            <person name="Tritt A."/>
            <person name="Barry K.W."/>
            <person name="Grigoriev I.V."/>
            <person name="Nagy L.G."/>
            <person name="Hibbett D."/>
            <person name="Henrissat B."/>
            <person name="Matheny P.B."/>
            <person name="Labbe J."/>
            <person name="Martin F.M."/>
        </authorList>
    </citation>
    <scope>NUCLEOTIDE SEQUENCE</scope>
    <source>
        <strain evidence="1">HHB10654</strain>
    </source>
</reference>
<organism evidence="1 2">
    <name type="scientific">Artomyces pyxidatus</name>
    <dbReference type="NCBI Taxonomy" id="48021"/>
    <lineage>
        <taxon>Eukaryota</taxon>
        <taxon>Fungi</taxon>
        <taxon>Dikarya</taxon>
        <taxon>Basidiomycota</taxon>
        <taxon>Agaricomycotina</taxon>
        <taxon>Agaricomycetes</taxon>
        <taxon>Russulales</taxon>
        <taxon>Auriscalpiaceae</taxon>
        <taxon>Artomyces</taxon>
    </lineage>
</organism>
<comment type="caution">
    <text evidence="1">The sequence shown here is derived from an EMBL/GenBank/DDBJ whole genome shotgun (WGS) entry which is preliminary data.</text>
</comment>
<sequence length="206" mass="23644">MEQVRGVERGSYIWGRSVHNIRIERLWLDVTVGFGKKWKDFFRLLEAHDGLNTDMDSHIWLLHFLFLSSINQDAEDWAGSWNAHTLSRRGEPYRSPKDLYVQGMVEHGVRGIAAPVMEPDGEEVAEYGIDWDDIDNHRIQEHFQNANPGDGDPNNPFIGNHPNELSHVEVPDARCPFSQELIATFSGQIQTLPHFNNTDMASRRLL</sequence>
<gene>
    <name evidence="1" type="ORF">BV25DRAFT_1872599</name>
</gene>
<name>A0ACB8SKS9_9AGAM</name>
<reference evidence="1" key="1">
    <citation type="submission" date="2021-03" db="EMBL/GenBank/DDBJ databases">
        <authorList>
            <consortium name="DOE Joint Genome Institute"/>
            <person name="Ahrendt S."/>
            <person name="Looney B.P."/>
            <person name="Miyauchi S."/>
            <person name="Morin E."/>
            <person name="Drula E."/>
            <person name="Courty P.E."/>
            <person name="Chicoki N."/>
            <person name="Fauchery L."/>
            <person name="Kohler A."/>
            <person name="Kuo A."/>
            <person name="Labutti K."/>
            <person name="Pangilinan J."/>
            <person name="Lipzen A."/>
            <person name="Riley R."/>
            <person name="Andreopoulos W."/>
            <person name="He G."/>
            <person name="Johnson J."/>
            <person name="Barry K.W."/>
            <person name="Grigoriev I.V."/>
            <person name="Nagy L."/>
            <person name="Hibbett D."/>
            <person name="Henrissat B."/>
            <person name="Matheny P.B."/>
            <person name="Labbe J."/>
            <person name="Martin F."/>
        </authorList>
    </citation>
    <scope>NUCLEOTIDE SEQUENCE</scope>
    <source>
        <strain evidence="1">HHB10654</strain>
    </source>
</reference>
<protein>
    <submittedName>
        <fullName evidence="1">Uncharacterized protein</fullName>
    </submittedName>
</protein>